<gene>
    <name evidence="1" type="ORF">EVA_03844</name>
</gene>
<dbReference type="EMBL" id="AMCI01000719">
    <property type="protein sequence ID" value="EJX08044.1"/>
    <property type="molecule type" value="Genomic_DNA"/>
</dbReference>
<evidence type="ECO:0000313" key="1">
    <source>
        <dbReference type="EMBL" id="EJX08044.1"/>
    </source>
</evidence>
<name>J9GL06_9ZZZZ</name>
<comment type="caution">
    <text evidence="1">The sequence shown here is derived from an EMBL/GenBank/DDBJ whole genome shotgun (WGS) entry which is preliminary data.</text>
</comment>
<sequence>MCIVIKTFIVFIVIPFPTICCNKFFCISHQQTIFVVSFY</sequence>
<reference evidence="1" key="1">
    <citation type="journal article" date="2012" name="PLoS ONE">
        <title>Gene sets for utilization of primary and secondary nutrition supplies in the distal gut of endangered iberian lynx.</title>
        <authorList>
            <person name="Alcaide M."/>
            <person name="Messina E."/>
            <person name="Richter M."/>
            <person name="Bargiela R."/>
            <person name="Peplies J."/>
            <person name="Huws S.A."/>
            <person name="Newbold C.J."/>
            <person name="Golyshin P.N."/>
            <person name="Simon M.A."/>
            <person name="Lopez G."/>
            <person name="Yakimov M.M."/>
            <person name="Ferrer M."/>
        </authorList>
    </citation>
    <scope>NUCLEOTIDE SEQUENCE</scope>
</reference>
<protein>
    <submittedName>
        <fullName evidence="1">Uncharacterized protein</fullName>
    </submittedName>
</protein>
<accession>J9GL06</accession>
<organism evidence="1">
    <name type="scientific">gut metagenome</name>
    <dbReference type="NCBI Taxonomy" id="749906"/>
    <lineage>
        <taxon>unclassified sequences</taxon>
        <taxon>metagenomes</taxon>
        <taxon>organismal metagenomes</taxon>
    </lineage>
</organism>
<dbReference type="AlphaFoldDB" id="J9GL06"/>
<proteinExistence type="predicted"/>